<reference evidence="2" key="1">
    <citation type="journal article" date="2023" name="Proc. Natl. Acad. Sci. U.S.A.">
        <title>Genomic and structural basis for evolution of tropane alkaloid biosynthesis.</title>
        <authorList>
            <person name="Wanga Y.-J."/>
            <person name="Taina T."/>
            <person name="Yua J.-Y."/>
            <person name="Lia J."/>
            <person name="Xua B."/>
            <person name="Chenc J."/>
            <person name="D'Auriad J.C."/>
            <person name="Huanga J.-P."/>
            <person name="Huanga S.-X."/>
        </authorList>
    </citation>
    <scope>NUCLEOTIDE SEQUENCE [LARGE SCALE GENOMIC DNA]</scope>
    <source>
        <strain evidence="2">cv. KIB-2019</strain>
    </source>
</reference>
<dbReference type="EMBL" id="JAJAGQ010000013">
    <property type="protein sequence ID" value="KAJ8545909.1"/>
    <property type="molecule type" value="Genomic_DNA"/>
</dbReference>
<proteinExistence type="predicted"/>
<evidence type="ECO:0000313" key="2">
    <source>
        <dbReference type="Proteomes" id="UP001152561"/>
    </source>
</evidence>
<sequence>MHFPIVCHVYELALIDPEVPAGLLTYPEVSSSETRSLNGVVGVGEGVNLPEKDVREAANLDEKASNLVDVDVDGNILDYVSSDSDLGEIPLEDGSDVDEELRAFRQERSKKVKKKAAATQEIPVGEAIEDLRILGETRLTNMQEYWVEMRNILTILTVGVRIVMKNLM</sequence>
<organism evidence="1 2">
    <name type="scientific">Anisodus acutangulus</name>
    <dbReference type="NCBI Taxonomy" id="402998"/>
    <lineage>
        <taxon>Eukaryota</taxon>
        <taxon>Viridiplantae</taxon>
        <taxon>Streptophyta</taxon>
        <taxon>Embryophyta</taxon>
        <taxon>Tracheophyta</taxon>
        <taxon>Spermatophyta</taxon>
        <taxon>Magnoliopsida</taxon>
        <taxon>eudicotyledons</taxon>
        <taxon>Gunneridae</taxon>
        <taxon>Pentapetalae</taxon>
        <taxon>asterids</taxon>
        <taxon>lamiids</taxon>
        <taxon>Solanales</taxon>
        <taxon>Solanaceae</taxon>
        <taxon>Solanoideae</taxon>
        <taxon>Hyoscyameae</taxon>
        <taxon>Anisodus</taxon>
    </lineage>
</organism>
<dbReference type="Proteomes" id="UP001152561">
    <property type="component" value="Unassembled WGS sequence"/>
</dbReference>
<keyword evidence="2" id="KW-1185">Reference proteome</keyword>
<accession>A0A9Q1R7A6</accession>
<name>A0A9Q1R7A6_9SOLA</name>
<protein>
    <submittedName>
        <fullName evidence="1">Uncharacterized protein</fullName>
    </submittedName>
</protein>
<dbReference type="AlphaFoldDB" id="A0A9Q1R7A6"/>
<comment type="caution">
    <text evidence="1">The sequence shown here is derived from an EMBL/GenBank/DDBJ whole genome shotgun (WGS) entry which is preliminary data.</text>
</comment>
<gene>
    <name evidence="1" type="ORF">K7X08_018492</name>
</gene>
<evidence type="ECO:0000313" key="1">
    <source>
        <dbReference type="EMBL" id="KAJ8545909.1"/>
    </source>
</evidence>